<dbReference type="SUPFAM" id="SSF55729">
    <property type="entry name" value="Acyl-CoA N-acyltransferases (Nat)"/>
    <property type="match status" value="1"/>
</dbReference>
<keyword evidence="3" id="KW-1185">Reference proteome</keyword>
<gene>
    <name evidence="2" type="ORF">FM071_06115</name>
</gene>
<dbReference type="Pfam" id="PF00583">
    <property type="entry name" value="Acetyltransf_1"/>
    <property type="match status" value="1"/>
</dbReference>
<dbReference type="Gene3D" id="3.40.630.30">
    <property type="match status" value="1"/>
</dbReference>
<feature type="domain" description="N-acetyltransferase" evidence="1">
    <location>
        <begin position="6"/>
        <end position="164"/>
    </location>
</feature>
<dbReference type="KEGG" id="spal:FM071_06115"/>
<evidence type="ECO:0000313" key="3">
    <source>
        <dbReference type="Proteomes" id="UP000593580"/>
    </source>
</evidence>
<sequence>MTSSKFIIKPLTVETINQTVILRDKIFSDLKSYEKETLQASLDKNNYEECWKKNELTSMQYFIMLDTTKDKVMGLTGIYNEAEDTSDMCWLGWFCIDKEYRGQGLSKKLLNFSIDRAKELNKKYLHLYTYDSREYIPAMKLYEKYHFTIYDRDERDIYYKLDLKKKA</sequence>
<dbReference type="CDD" id="cd04301">
    <property type="entry name" value="NAT_SF"/>
    <property type="match status" value="1"/>
</dbReference>
<evidence type="ECO:0000259" key="1">
    <source>
        <dbReference type="PROSITE" id="PS51186"/>
    </source>
</evidence>
<dbReference type="InterPro" id="IPR016181">
    <property type="entry name" value="Acyl_CoA_acyltransferase"/>
</dbReference>
<name>A0A7M1B819_9BACT</name>
<reference evidence="2 3" key="1">
    <citation type="submission" date="2019-07" db="EMBL/GenBank/DDBJ databases">
        <title>Sulfurimonas paralvinellae sp. nov., a novel mesophilic, hydrogen- and sulfur-oxidizing chemolithoautotroph within the Epsilonproteo- bacteria isolated from a deep-sea hydrothermal vent polychaete nest, reclassification of Thiomicrospira denitrificans as Sulfurimonas denitrificans comb. nov. and emended description of the genus Sulfurimonas.</title>
        <authorList>
            <person name="Wang S."/>
            <person name="Jiang L."/>
            <person name="Shao Z."/>
        </authorList>
    </citation>
    <scope>NUCLEOTIDE SEQUENCE [LARGE SCALE GENOMIC DNA]</scope>
    <source>
        <strain evidence="2 3">GO25</strain>
    </source>
</reference>
<dbReference type="RefSeq" id="WP_193109880.1">
    <property type="nucleotide sequence ID" value="NZ_CP041406.1"/>
</dbReference>
<dbReference type="Proteomes" id="UP000593580">
    <property type="component" value="Chromosome"/>
</dbReference>
<proteinExistence type="predicted"/>
<dbReference type="PROSITE" id="PS51186">
    <property type="entry name" value="GNAT"/>
    <property type="match status" value="1"/>
</dbReference>
<keyword evidence="2" id="KW-0808">Transferase</keyword>
<dbReference type="AlphaFoldDB" id="A0A7M1B819"/>
<protein>
    <submittedName>
        <fullName evidence="2">GNAT family N-acetyltransferase</fullName>
    </submittedName>
</protein>
<dbReference type="InterPro" id="IPR000182">
    <property type="entry name" value="GNAT_dom"/>
</dbReference>
<evidence type="ECO:0000313" key="2">
    <source>
        <dbReference type="EMBL" id="QOP45887.1"/>
    </source>
</evidence>
<dbReference type="EMBL" id="CP041406">
    <property type="protein sequence ID" value="QOP45887.1"/>
    <property type="molecule type" value="Genomic_DNA"/>
</dbReference>
<dbReference type="GO" id="GO:0016747">
    <property type="term" value="F:acyltransferase activity, transferring groups other than amino-acyl groups"/>
    <property type="evidence" value="ECO:0007669"/>
    <property type="project" value="InterPro"/>
</dbReference>
<accession>A0A7M1B819</accession>
<organism evidence="2 3">
    <name type="scientific">Sulfurimonas paralvinellae</name>
    <dbReference type="NCBI Taxonomy" id="317658"/>
    <lineage>
        <taxon>Bacteria</taxon>
        <taxon>Pseudomonadati</taxon>
        <taxon>Campylobacterota</taxon>
        <taxon>Epsilonproteobacteria</taxon>
        <taxon>Campylobacterales</taxon>
        <taxon>Sulfurimonadaceae</taxon>
        <taxon>Sulfurimonas</taxon>
    </lineage>
</organism>